<dbReference type="Gene3D" id="3.90.550.10">
    <property type="entry name" value="Spore Coat Polysaccharide Biosynthesis Protein SpsA, Chain A"/>
    <property type="match status" value="1"/>
</dbReference>
<dbReference type="Pfam" id="PF13641">
    <property type="entry name" value="Glyco_tranf_2_3"/>
    <property type="match status" value="1"/>
</dbReference>
<keyword evidence="6" id="KW-1185">Reference proteome</keyword>
<dbReference type="PANTHER" id="PTHR43179">
    <property type="entry name" value="RHAMNOSYLTRANSFERASE WBBL"/>
    <property type="match status" value="1"/>
</dbReference>
<evidence type="ECO:0000313" key="5">
    <source>
        <dbReference type="EMBL" id="MCS5716619.1"/>
    </source>
</evidence>
<evidence type="ECO:0000256" key="4">
    <source>
        <dbReference type="ARBA" id="ARBA00022679"/>
    </source>
</evidence>
<dbReference type="Proteomes" id="UP001165584">
    <property type="component" value="Unassembled WGS sequence"/>
</dbReference>
<organism evidence="5 6">
    <name type="scientific">Herbiconiux aconitum</name>
    <dbReference type="NCBI Taxonomy" id="2970913"/>
    <lineage>
        <taxon>Bacteria</taxon>
        <taxon>Bacillati</taxon>
        <taxon>Actinomycetota</taxon>
        <taxon>Actinomycetes</taxon>
        <taxon>Micrococcales</taxon>
        <taxon>Microbacteriaceae</taxon>
        <taxon>Herbiconiux</taxon>
    </lineage>
</organism>
<comment type="similarity">
    <text evidence="2">Belongs to the glycosyltransferase 2 family.</text>
</comment>
<reference evidence="5" key="1">
    <citation type="submission" date="2022-08" db="EMBL/GenBank/DDBJ databases">
        <authorList>
            <person name="Deng Y."/>
            <person name="Han X.-F."/>
            <person name="Zhang Y.-Q."/>
        </authorList>
    </citation>
    <scope>NUCLEOTIDE SEQUENCE</scope>
    <source>
        <strain evidence="5">CPCC 205763</strain>
    </source>
</reference>
<comment type="pathway">
    <text evidence="1">Cell wall biogenesis; cell wall polysaccharide biosynthesis.</text>
</comment>
<dbReference type="RefSeq" id="WP_259503876.1">
    <property type="nucleotide sequence ID" value="NZ_JANLCM010000001.1"/>
</dbReference>
<evidence type="ECO:0000256" key="3">
    <source>
        <dbReference type="ARBA" id="ARBA00022676"/>
    </source>
</evidence>
<comment type="caution">
    <text evidence="5">The sequence shown here is derived from an EMBL/GenBank/DDBJ whole genome shotgun (WGS) entry which is preliminary data.</text>
</comment>
<evidence type="ECO:0000256" key="2">
    <source>
        <dbReference type="ARBA" id="ARBA00006739"/>
    </source>
</evidence>
<proteinExistence type="inferred from homology"/>
<evidence type="ECO:0000256" key="1">
    <source>
        <dbReference type="ARBA" id="ARBA00004776"/>
    </source>
</evidence>
<dbReference type="EMBL" id="JANLCM010000001">
    <property type="protein sequence ID" value="MCS5716619.1"/>
    <property type="molecule type" value="Genomic_DNA"/>
</dbReference>
<dbReference type="SUPFAM" id="SSF53448">
    <property type="entry name" value="Nucleotide-diphospho-sugar transferases"/>
    <property type="match status" value="1"/>
</dbReference>
<sequence length="365" mass="38470">MPRTVSAIVVNWRQPELTSAAVTSLEEQVGRSASGDDLGIELRVVIVDNASGDGSAELLRSRHPQHRVVETPTNGGFGSGVNAAIRSATADFYLLLNNDAVVRPGFVAALIDEMDSAPRVGAVTGRILLAGRFSRVDTSARAGAGAGALLRGHDGSLWRADPAGSPLVNSTGNEMTLSGNGRDRDWLRPADATARPSGEVFGFSGGAALLRATALEEVGLFDESLFMYYEDTELSWRLRRAGWTVRYASGAEVEHAHAASSGTGSDLFRFYNERNRVLVSAMTAPSAVVARALARTGAGTARAVISAATARTPASRSAARHVARRRLRSLSAALKGLPAALAERRRVDRSASVSRAEVARLLVAG</sequence>
<dbReference type="PANTHER" id="PTHR43179:SF12">
    <property type="entry name" value="GALACTOFURANOSYLTRANSFERASE GLFT2"/>
    <property type="match status" value="1"/>
</dbReference>
<evidence type="ECO:0000313" key="6">
    <source>
        <dbReference type="Proteomes" id="UP001165584"/>
    </source>
</evidence>
<keyword evidence="4" id="KW-0808">Transferase</keyword>
<protein>
    <submittedName>
        <fullName evidence="5">Glycosyltransferase family 2 protein</fullName>
    </submittedName>
</protein>
<dbReference type="InterPro" id="IPR029044">
    <property type="entry name" value="Nucleotide-diphossugar_trans"/>
</dbReference>
<dbReference type="CDD" id="cd04186">
    <property type="entry name" value="GT_2_like_c"/>
    <property type="match status" value="1"/>
</dbReference>
<name>A0ABT2GK77_9MICO</name>
<keyword evidence="3" id="KW-0328">Glycosyltransferase</keyword>
<accession>A0ABT2GK77</accession>
<gene>
    <name evidence="5" type="ORF">N1027_00540</name>
</gene>